<keyword evidence="2" id="KW-1185">Reference proteome</keyword>
<evidence type="ECO:0000313" key="1">
    <source>
        <dbReference type="EMBL" id="TNN35462.1"/>
    </source>
</evidence>
<protein>
    <submittedName>
        <fullName evidence="1">Uncharacterized protein</fullName>
    </submittedName>
</protein>
<evidence type="ECO:0000313" key="2">
    <source>
        <dbReference type="Proteomes" id="UP000314294"/>
    </source>
</evidence>
<gene>
    <name evidence="1" type="ORF">EYF80_054372</name>
</gene>
<reference evidence="1 2" key="1">
    <citation type="submission" date="2019-03" db="EMBL/GenBank/DDBJ databases">
        <title>First draft genome of Liparis tanakae, snailfish: a comprehensive survey of snailfish specific genes.</title>
        <authorList>
            <person name="Kim W."/>
            <person name="Song I."/>
            <person name="Jeong J.-H."/>
            <person name="Kim D."/>
            <person name="Kim S."/>
            <person name="Ryu S."/>
            <person name="Song J.Y."/>
            <person name="Lee S.K."/>
        </authorList>
    </citation>
    <scope>NUCLEOTIDE SEQUENCE [LARGE SCALE GENOMIC DNA]</scope>
    <source>
        <tissue evidence="1">Muscle</tissue>
    </source>
</reference>
<comment type="caution">
    <text evidence="1">The sequence shown here is derived from an EMBL/GenBank/DDBJ whole genome shotgun (WGS) entry which is preliminary data.</text>
</comment>
<dbReference type="AlphaFoldDB" id="A0A4Z2F4R1"/>
<dbReference type="Proteomes" id="UP000314294">
    <property type="component" value="Unassembled WGS sequence"/>
</dbReference>
<sequence length="68" mass="7320">MGWKASDTSVFIGSYTQSSLEGDDLFGGRLLLGQTSKGDGAQTHGPPAARRELSKWLMTTSESDWAEV</sequence>
<organism evidence="1 2">
    <name type="scientific">Liparis tanakae</name>
    <name type="common">Tanaka's snailfish</name>
    <dbReference type="NCBI Taxonomy" id="230148"/>
    <lineage>
        <taxon>Eukaryota</taxon>
        <taxon>Metazoa</taxon>
        <taxon>Chordata</taxon>
        <taxon>Craniata</taxon>
        <taxon>Vertebrata</taxon>
        <taxon>Euteleostomi</taxon>
        <taxon>Actinopterygii</taxon>
        <taxon>Neopterygii</taxon>
        <taxon>Teleostei</taxon>
        <taxon>Neoteleostei</taxon>
        <taxon>Acanthomorphata</taxon>
        <taxon>Eupercaria</taxon>
        <taxon>Perciformes</taxon>
        <taxon>Cottioidei</taxon>
        <taxon>Cottales</taxon>
        <taxon>Liparidae</taxon>
        <taxon>Liparis</taxon>
    </lineage>
</organism>
<accession>A0A4Z2F4R1</accession>
<dbReference type="EMBL" id="SRLO01001764">
    <property type="protein sequence ID" value="TNN35462.1"/>
    <property type="molecule type" value="Genomic_DNA"/>
</dbReference>
<proteinExistence type="predicted"/>
<name>A0A4Z2F4R1_9TELE</name>